<proteinExistence type="predicted"/>
<accession>A0A2P4S7R0</accession>
<evidence type="ECO:0000313" key="2">
    <source>
        <dbReference type="Proteomes" id="UP000237246"/>
    </source>
</evidence>
<name>A0A2P4S7R0_BAMTH</name>
<evidence type="ECO:0000313" key="1">
    <source>
        <dbReference type="EMBL" id="POI20152.1"/>
    </source>
</evidence>
<dbReference type="EMBL" id="PPHD01088072">
    <property type="protein sequence ID" value="POI20152.1"/>
    <property type="molecule type" value="Genomic_DNA"/>
</dbReference>
<sequence length="96" mass="10176">MEPFQDAVVLMEDQGHPLPTDVCPHPATAPLACSTAALDSGITISADIPEDIADIQELLAWLNDEVTSKTGILDDDDADIDDLLTWITNGESGGSR</sequence>
<feature type="non-terminal residue" evidence="1">
    <location>
        <position position="96"/>
    </location>
</feature>
<dbReference type="Proteomes" id="UP000237246">
    <property type="component" value="Unassembled WGS sequence"/>
</dbReference>
<gene>
    <name evidence="1" type="ORF">CIB84_016101</name>
</gene>
<dbReference type="OrthoDB" id="6275838at2759"/>
<reference evidence="1 2" key="1">
    <citation type="submission" date="2018-01" db="EMBL/GenBank/DDBJ databases">
        <title>Comparison of the Chinese Bamboo Partridge and Red Junglefowl genome sequences highlights the importance of demography in genome evolution.</title>
        <authorList>
            <person name="Tiley G.P."/>
            <person name="Kimball R.T."/>
            <person name="Braun E.L."/>
            <person name="Burleigh J.G."/>
        </authorList>
    </citation>
    <scope>NUCLEOTIDE SEQUENCE [LARGE SCALE GENOMIC DNA]</scope>
    <source>
        <strain evidence="1">RTK389</strain>
        <tissue evidence="1">Blood</tissue>
    </source>
</reference>
<dbReference type="AlphaFoldDB" id="A0A2P4S7R0"/>
<comment type="caution">
    <text evidence="1">The sequence shown here is derived from an EMBL/GenBank/DDBJ whole genome shotgun (WGS) entry which is preliminary data.</text>
</comment>
<protein>
    <submittedName>
        <fullName evidence="1">Uncharacterized protein</fullName>
    </submittedName>
</protein>
<keyword evidence="2" id="KW-1185">Reference proteome</keyword>
<organism evidence="1 2">
    <name type="scientific">Bambusicola thoracicus</name>
    <name type="common">Chinese bamboo-partridge</name>
    <name type="synonym">Perdix thoracica</name>
    <dbReference type="NCBI Taxonomy" id="9083"/>
    <lineage>
        <taxon>Eukaryota</taxon>
        <taxon>Metazoa</taxon>
        <taxon>Chordata</taxon>
        <taxon>Craniata</taxon>
        <taxon>Vertebrata</taxon>
        <taxon>Euteleostomi</taxon>
        <taxon>Archelosauria</taxon>
        <taxon>Archosauria</taxon>
        <taxon>Dinosauria</taxon>
        <taxon>Saurischia</taxon>
        <taxon>Theropoda</taxon>
        <taxon>Coelurosauria</taxon>
        <taxon>Aves</taxon>
        <taxon>Neognathae</taxon>
        <taxon>Galloanserae</taxon>
        <taxon>Galliformes</taxon>
        <taxon>Phasianidae</taxon>
        <taxon>Perdicinae</taxon>
        <taxon>Bambusicola</taxon>
    </lineage>
</organism>